<dbReference type="SUPFAM" id="SSF52540">
    <property type="entry name" value="P-loop containing nucleoside triphosphate hydrolases"/>
    <property type="match status" value="1"/>
</dbReference>
<reference evidence="2 3" key="1">
    <citation type="submission" date="2024-08" db="EMBL/GenBank/DDBJ databases">
        <title>Sulfate-reducing bacteria isolated from formation water of the oil field in Kazakhstan and description of Pseudodesulfovibrio sp.</title>
        <authorList>
            <person name="Bidzhieva S.K."/>
            <person name="Tourova T.P."/>
            <person name="Grouzdev D.S."/>
            <person name="Beletsky A.V."/>
            <person name="Sokolova D.S."/>
            <person name="Samigullina S.R."/>
            <person name="Poltaraus A.B."/>
            <person name="Avtukh A.N."/>
            <person name="Tereshina V.M."/>
            <person name="Zhaparov N.S."/>
            <person name="Mardanov A.V."/>
            <person name="Nazina T.N."/>
        </authorList>
    </citation>
    <scope>NUCLEOTIDE SEQUENCE [LARGE SCALE GENOMIC DNA]</scope>
    <source>
        <strain evidence="2 3">9FUS</strain>
    </source>
</reference>
<dbReference type="Gene3D" id="3.40.50.300">
    <property type="entry name" value="P-loop containing nucleotide triphosphate hydrolases"/>
    <property type="match status" value="1"/>
</dbReference>
<dbReference type="InterPro" id="IPR038727">
    <property type="entry name" value="NadR/Ttd14_AAA_dom"/>
</dbReference>
<organism evidence="2 3">
    <name type="scientific">Pseudodesulfovibrio karagichevae</name>
    <dbReference type="NCBI Taxonomy" id="3239305"/>
    <lineage>
        <taxon>Bacteria</taxon>
        <taxon>Pseudomonadati</taxon>
        <taxon>Thermodesulfobacteriota</taxon>
        <taxon>Desulfovibrionia</taxon>
        <taxon>Desulfovibrionales</taxon>
        <taxon>Desulfovibrionaceae</taxon>
    </lineage>
</organism>
<evidence type="ECO:0000313" key="3">
    <source>
        <dbReference type="Proteomes" id="UP001568698"/>
    </source>
</evidence>
<dbReference type="Proteomes" id="UP001568698">
    <property type="component" value="Unassembled WGS sequence"/>
</dbReference>
<feature type="domain" description="NadR/Ttd14 AAA" evidence="1">
    <location>
        <begin position="6"/>
        <end position="169"/>
    </location>
</feature>
<comment type="caution">
    <text evidence="2">The sequence shown here is derived from an EMBL/GenBank/DDBJ whole genome shotgun (WGS) entry which is preliminary data.</text>
</comment>
<dbReference type="Pfam" id="PF13521">
    <property type="entry name" value="AAA_28"/>
    <property type="match status" value="1"/>
</dbReference>
<gene>
    <name evidence="2" type="ORF">AB6M95_08230</name>
</gene>
<evidence type="ECO:0000259" key="1">
    <source>
        <dbReference type="Pfam" id="PF13521"/>
    </source>
</evidence>
<evidence type="ECO:0000313" key="2">
    <source>
        <dbReference type="EMBL" id="MEZ7196731.1"/>
    </source>
</evidence>
<dbReference type="EMBL" id="JBGLYH010000018">
    <property type="protein sequence ID" value="MEZ7196731.1"/>
    <property type="molecule type" value="Genomic_DNA"/>
</dbReference>
<keyword evidence="3" id="KW-1185">Reference proteome</keyword>
<sequence>MRNKFIVFTGGPGSGKSTVIEALGRLGHACSEEKGRKIIQEELGRSGRALPWRDKAAFRDRMLDEELRAYEHHLHCEGPVFFDRGIVDTYGYSLLEGLEITAALRSACVSHRYADRAFVFPPWKRIFTNDAERKQDFAEAQRTHAAMREAYAAFGYALTEVPCAPVEERIRFIFRELGQL</sequence>
<dbReference type="InterPro" id="IPR027417">
    <property type="entry name" value="P-loop_NTPase"/>
</dbReference>
<proteinExistence type="predicted"/>
<protein>
    <submittedName>
        <fullName evidence="2">AAA family ATPase</fullName>
    </submittedName>
</protein>
<accession>A0ABV4K185</accession>
<dbReference type="RefSeq" id="WP_371386253.1">
    <property type="nucleotide sequence ID" value="NZ_JBGLYH010000018.1"/>
</dbReference>
<name>A0ABV4K185_9BACT</name>